<accession>A0A5B8VWS6</accession>
<feature type="modified residue" description="4-aspartylphosphate" evidence="1">
    <location>
        <position position="65"/>
    </location>
</feature>
<dbReference type="Gene3D" id="3.40.50.2300">
    <property type="match status" value="1"/>
</dbReference>
<evidence type="ECO:0000313" key="3">
    <source>
        <dbReference type="EMBL" id="QEC75075.1"/>
    </source>
</evidence>
<dbReference type="PROSITE" id="PS50110">
    <property type="entry name" value="RESPONSE_REGULATORY"/>
    <property type="match status" value="1"/>
</dbReference>
<gene>
    <name evidence="3" type="ORF">FSB76_03600</name>
</gene>
<dbReference type="InterPro" id="IPR052893">
    <property type="entry name" value="TCS_response_regulator"/>
</dbReference>
<dbReference type="KEGG" id="mgk:FSB76_03600"/>
<dbReference type="SUPFAM" id="SSF52172">
    <property type="entry name" value="CheY-like"/>
    <property type="match status" value="1"/>
</dbReference>
<keyword evidence="1" id="KW-0597">Phosphoprotein</keyword>
<evidence type="ECO:0000313" key="4">
    <source>
        <dbReference type="Proteomes" id="UP000321362"/>
    </source>
</evidence>
<dbReference type="SMART" id="SM00448">
    <property type="entry name" value="REC"/>
    <property type="match status" value="1"/>
</dbReference>
<dbReference type="EMBL" id="CP042437">
    <property type="protein sequence ID" value="QEC75075.1"/>
    <property type="molecule type" value="Genomic_DNA"/>
</dbReference>
<dbReference type="GO" id="GO:0000160">
    <property type="term" value="P:phosphorelay signal transduction system"/>
    <property type="evidence" value="ECO:0007669"/>
    <property type="project" value="InterPro"/>
</dbReference>
<protein>
    <submittedName>
        <fullName evidence="3">Response regulator</fullName>
    </submittedName>
</protein>
<dbReference type="AlphaFoldDB" id="A0A5B8VWS6"/>
<dbReference type="Proteomes" id="UP000321362">
    <property type="component" value="Chromosome"/>
</dbReference>
<evidence type="ECO:0000259" key="2">
    <source>
        <dbReference type="PROSITE" id="PS50110"/>
    </source>
</evidence>
<dbReference type="InterPro" id="IPR011006">
    <property type="entry name" value="CheY-like_superfamily"/>
</dbReference>
<name>A0A5B8VWS6_9SPHI</name>
<dbReference type="OrthoDB" id="1121174at2"/>
<feature type="domain" description="Response regulatory" evidence="2">
    <location>
        <begin position="8"/>
        <end position="135"/>
    </location>
</feature>
<reference evidence="3 4" key="1">
    <citation type="journal article" date="2013" name="J. Microbiol.">
        <title>Mucilaginibacter ginsenosidivorax sp. nov., with ginsenoside converting activity isolated from sediment.</title>
        <authorList>
            <person name="Kim J.K."/>
            <person name="Choi T.E."/>
            <person name="Liu Q.M."/>
            <person name="Park H.Y."/>
            <person name="Yi T.H."/>
            <person name="Yoon M.H."/>
            <person name="Kim S.C."/>
            <person name="Im W.T."/>
        </authorList>
    </citation>
    <scope>NUCLEOTIDE SEQUENCE [LARGE SCALE GENOMIC DNA]</scope>
    <source>
        <strain evidence="3 4">KHI28</strain>
    </source>
</reference>
<evidence type="ECO:0000256" key="1">
    <source>
        <dbReference type="PROSITE-ProRule" id="PRU00169"/>
    </source>
</evidence>
<sequence length="138" mass="15845">MNYNQPTDVLLIDDDVVNNFIAETLIKRASKHTNITVCLNGRDAIEKLLSIKQESGKLPEFIFLDLAMPVMDGWKFLDEYHRLNIGDGSNSEIIILSSSVFRRDIDRALKHSVVKEYISKPLNIELIRKVLKIDHHTN</sequence>
<dbReference type="PANTHER" id="PTHR44520">
    <property type="entry name" value="RESPONSE REGULATOR RCP1-RELATED"/>
    <property type="match status" value="1"/>
</dbReference>
<dbReference type="Pfam" id="PF00072">
    <property type="entry name" value="Response_reg"/>
    <property type="match status" value="1"/>
</dbReference>
<proteinExistence type="predicted"/>
<organism evidence="3 4">
    <name type="scientific">Mucilaginibacter ginsenosidivorax</name>
    <dbReference type="NCBI Taxonomy" id="862126"/>
    <lineage>
        <taxon>Bacteria</taxon>
        <taxon>Pseudomonadati</taxon>
        <taxon>Bacteroidota</taxon>
        <taxon>Sphingobacteriia</taxon>
        <taxon>Sphingobacteriales</taxon>
        <taxon>Sphingobacteriaceae</taxon>
        <taxon>Mucilaginibacter</taxon>
    </lineage>
</organism>
<dbReference type="PANTHER" id="PTHR44520:SF2">
    <property type="entry name" value="RESPONSE REGULATOR RCP1"/>
    <property type="match status" value="1"/>
</dbReference>
<keyword evidence="4" id="KW-1185">Reference proteome</keyword>
<dbReference type="RefSeq" id="WP_147052230.1">
    <property type="nucleotide sequence ID" value="NZ_CP042437.1"/>
</dbReference>
<dbReference type="InterPro" id="IPR001789">
    <property type="entry name" value="Sig_transdc_resp-reg_receiver"/>
</dbReference>